<feature type="compositionally biased region" description="Basic and acidic residues" evidence="1">
    <location>
        <begin position="99"/>
        <end position="117"/>
    </location>
</feature>
<dbReference type="AlphaFoldDB" id="A0AAN8EHJ9"/>
<comment type="caution">
    <text evidence="2">The sequence shown here is derived from an EMBL/GenBank/DDBJ whole genome shotgun (WGS) entry which is preliminary data.</text>
</comment>
<evidence type="ECO:0000313" key="2">
    <source>
        <dbReference type="EMBL" id="KAK5955698.1"/>
    </source>
</evidence>
<evidence type="ECO:0000313" key="3">
    <source>
        <dbReference type="Proteomes" id="UP001316803"/>
    </source>
</evidence>
<sequence>MTDLPPIKLLGLTAAGHNALDHELTWRPHADLRLILKKLCSEEADVATRIHRVLCQQKAPPLVSPSRQPGMTMNSVTPTNHSDKDYVISRNSLWSSTALDDHANDQETSNKRRRIDDTNAAWTTSGEVSSTLPTKDTCCVNCGELFNNNLTSDQDLECLYHTGNLEQVDEYWENVSEYHDGALFDVVEERNEHPEGVMWDCCGKTWRHDGCSQGRHIPPLLGRTMTQQAYLQNEERAVKARVEQQRQFAESLKASMASRNPRR</sequence>
<protein>
    <submittedName>
        <fullName evidence="2">Uncharacterized protein</fullName>
    </submittedName>
</protein>
<gene>
    <name evidence="2" type="ORF">OHC33_003339</name>
</gene>
<evidence type="ECO:0000256" key="1">
    <source>
        <dbReference type="SAM" id="MobiDB-lite"/>
    </source>
</evidence>
<keyword evidence="3" id="KW-1185">Reference proteome</keyword>
<proteinExistence type="predicted"/>
<organism evidence="2 3">
    <name type="scientific">Knufia fluminis</name>
    <dbReference type="NCBI Taxonomy" id="191047"/>
    <lineage>
        <taxon>Eukaryota</taxon>
        <taxon>Fungi</taxon>
        <taxon>Dikarya</taxon>
        <taxon>Ascomycota</taxon>
        <taxon>Pezizomycotina</taxon>
        <taxon>Eurotiomycetes</taxon>
        <taxon>Chaetothyriomycetidae</taxon>
        <taxon>Chaetothyriales</taxon>
        <taxon>Trichomeriaceae</taxon>
        <taxon>Knufia</taxon>
    </lineage>
</organism>
<dbReference type="PANTHER" id="PTHR38167:SF1">
    <property type="entry name" value="C2H2-TYPE DOMAIN-CONTAINING PROTEIN"/>
    <property type="match status" value="1"/>
</dbReference>
<reference evidence="2 3" key="1">
    <citation type="submission" date="2022-12" db="EMBL/GenBank/DDBJ databases">
        <title>Genomic features and morphological characterization of a novel Knufia sp. strain isolated from spacecraft assembly facility.</title>
        <authorList>
            <person name="Teixeira M."/>
            <person name="Chander A.M."/>
            <person name="Stajich J.E."/>
            <person name="Venkateswaran K."/>
        </authorList>
    </citation>
    <scope>NUCLEOTIDE SEQUENCE [LARGE SCALE GENOMIC DNA]</scope>
    <source>
        <strain evidence="2 3">FJI-L2-BK-P2</strain>
    </source>
</reference>
<dbReference type="Proteomes" id="UP001316803">
    <property type="component" value="Unassembled WGS sequence"/>
</dbReference>
<dbReference type="EMBL" id="JAKLMC020000006">
    <property type="protein sequence ID" value="KAK5955698.1"/>
    <property type="molecule type" value="Genomic_DNA"/>
</dbReference>
<accession>A0AAN8EHJ9</accession>
<dbReference type="PANTHER" id="PTHR38167">
    <property type="entry name" value="C2H2-TYPE DOMAIN-CONTAINING PROTEIN"/>
    <property type="match status" value="1"/>
</dbReference>
<name>A0AAN8EHJ9_9EURO</name>
<feature type="region of interest" description="Disordered" evidence="1">
    <location>
        <begin position="99"/>
        <end position="118"/>
    </location>
</feature>